<evidence type="ECO:0000313" key="3">
    <source>
        <dbReference type="Proteomes" id="UP000031030"/>
    </source>
</evidence>
<dbReference type="STRING" id="1348253.LK09_01760"/>
<dbReference type="AlphaFoldDB" id="A0A0B2ADZ7"/>
<comment type="caution">
    <text evidence="2">The sequence shown here is derived from an EMBL/GenBank/DDBJ whole genome shotgun (WGS) entry which is preliminary data.</text>
</comment>
<dbReference type="Proteomes" id="UP000031030">
    <property type="component" value="Unassembled WGS sequence"/>
</dbReference>
<dbReference type="InterPro" id="IPR007331">
    <property type="entry name" value="Htaa"/>
</dbReference>
<proteinExistence type="predicted"/>
<evidence type="ECO:0000259" key="1">
    <source>
        <dbReference type="Pfam" id="PF04213"/>
    </source>
</evidence>
<accession>A0A0B2ADZ7</accession>
<evidence type="ECO:0000313" key="2">
    <source>
        <dbReference type="EMBL" id="KHL00088.1"/>
    </source>
</evidence>
<gene>
    <name evidence="2" type="ORF">LK09_01760</name>
</gene>
<protein>
    <recommendedName>
        <fullName evidence="1">Htaa domain-containing protein</fullName>
    </recommendedName>
</protein>
<reference evidence="2 3" key="1">
    <citation type="submission" date="2014-11" db="EMBL/GenBank/DDBJ databases">
        <title>Genome sequence of Microbacterium mangrovi MUSC 115(T).</title>
        <authorList>
            <person name="Lee L.-H."/>
        </authorList>
    </citation>
    <scope>NUCLEOTIDE SEQUENCE [LARGE SCALE GENOMIC DNA]</scope>
    <source>
        <strain evidence="2 3">MUSC 115</strain>
    </source>
</reference>
<feature type="domain" description="Htaa" evidence="1">
    <location>
        <begin position="9"/>
        <end position="137"/>
    </location>
</feature>
<dbReference type="Pfam" id="PF04213">
    <property type="entry name" value="HtaA"/>
    <property type="match status" value="1"/>
</dbReference>
<name>A0A0B2ADZ7_9MICO</name>
<dbReference type="EMBL" id="JTDK01000001">
    <property type="protein sequence ID" value="KHL00088.1"/>
    <property type="molecule type" value="Genomic_DNA"/>
</dbReference>
<organism evidence="2 3">
    <name type="scientific">Microbacterium mangrovi</name>
    <dbReference type="NCBI Taxonomy" id="1348253"/>
    <lineage>
        <taxon>Bacteria</taxon>
        <taxon>Bacillati</taxon>
        <taxon>Actinomycetota</taxon>
        <taxon>Actinomycetes</taxon>
        <taxon>Micrococcales</taxon>
        <taxon>Microbacteriaceae</taxon>
        <taxon>Microbacterium</taxon>
    </lineage>
</organism>
<sequence>MAGPGMSVLVWAIKGSLVGYVRGMADGEIALDGAAEDASGFRFREAPESEPAVRRFTGRVRFTGHNGMMRVVIADPWVEASGPGAVLSIADPDDPAARLPFARIAAFDGVRASGTTLTADGADLFFGPYREGTELDDPRLQG</sequence>
<keyword evidence="3" id="KW-1185">Reference proteome</keyword>